<keyword evidence="9" id="KW-1185">Reference proteome</keyword>
<evidence type="ECO:0000256" key="6">
    <source>
        <dbReference type="SAM" id="MobiDB-lite"/>
    </source>
</evidence>
<dbReference type="OrthoDB" id="3437960at2759"/>
<feature type="compositionally biased region" description="Polar residues" evidence="6">
    <location>
        <begin position="341"/>
        <end position="352"/>
    </location>
</feature>
<feature type="region of interest" description="Disordered" evidence="6">
    <location>
        <begin position="331"/>
        <end position="367"/>
    </location>
</feature>
<evidence type="ECO:0000256" key="4">
    <source>
        <dbReference type="ARBA" id="ARBA00022833"/>
    </source>
</evidence>
<dbReference type="HOGENOM" id="CLU_737822_0_0_1"/>
<dbReference type="Gene3D" id="3.30.160.60">
    <property type="entry name" value="Classic Zinc Finger"/>
    <property type="match status" value="1"/>
</dbReference>
<proteinExistence type="predicted"/>
<dbReference type="STRING" id="933084.A0A067PHH8"/>
<evidence type="ECO:0000256" key="5">
    <source>
        <dbReference type="PROSITE-ProRule" id="PRU00042"/>
    </source>
</evidence>
<feature type="region of interest" description="Disordered" evidence="6">
    <location>
        <begin position="190"/>
        <end position="319"/>
    </location>
</feature>
<dbReference type="GO" id="GO:0000977">
    <property type="term" value="F:RNA polymerase II transcription regulatory region sequence-specific DNA binding"/>
    <property type="evidence" value="ECO:0007669"/>
    <property type="project" value="TreeGrafter"/>
</dbReference>
<keyword evidence="3 5" id="KW-0863">Zinc-finger</keyword>
<gene>
    <name evidence="8" type="ORF">JAAARDRAFT_60755</name>
</gene>
<feature type="compositionally biased region" description="Low complexity" evidence="6">
    <location>
        <begin position="255"/>
        <end position="274"/>
    </location>
</feature>
<dbReference type="GO" id="GO:0000981">
    <property type="term" value="F:DNA-binding transcription factor activity, RNA polymerase II-specific"/>
    <property type="evidence" value="ECO:0007669"/>
    <property type="project" value="TreeGrafter"/>
</dbReference>
<dbReference type="EMBL" id="KL197729">
    <property type="protein sequence ID" value="KDQ54368.1"/>
    <property type="molecule type" value="Genomic_DNA"/>
</dbReference>
<dbReference type="Proteomes" id="UP000027265">
    <property type="component" value="Unassembled WGS sequence"/>
</dbReference>
<keyword evidence="1" id="KW-0479">Metal-binding</keyword>
<feature type="compositionally biased region" description="Low complexity" evidence="6">
    <location>
        <begin position="200"/>
        <end position="226"/>
    </location>
</feature>
<dbReference type="PROSITE" id="PS50157">
    <property type="entry name" value="ZINC_FINGER_C2H2_2"/>
    <property type="match status" value="1"/>
</dbReference>
<dbReference type="InParanoid" id="A0A067PHH8"/>
<dbReference type="SUPFAM" id="SSF57667">
    <property type="entry name" value="beta-beta-alpha zinc fingers"/>
    <property type="match status" value="1"/>
</dbReference>
<evidence type="ECO:0000256" key="2">
    <source>
        <dbReference type="ARBA" id="ARBA00022737"/>
    </source>
</evidence>
<protein>
    <recommendedName>
        <fullName evidence="7">C2H2-type domain-containing protein</fullName>
    </recommendedName>
</protein>
<feature type="domain" description="C2H2-type" evidence="7">
    <location>
        <begin position="424"/>
        <end position="451"/>
    </location>
</feature>
<dbReference type="InterPro" id="IPR013087">
    <property type="entry name" value="Znf_C2H2_type"/>
</dbReference>
<evidence type="ECO:0000259" key="7">
    <source>
        <dbReference type="PROSITE" id="PS50157"/>
    </source>
</evidence>
<evidence type="ECO:0000313" key="8">
    <source>
        <dbReference type="EMBL" id="KDQ54368.1"/>
    </source>
</evidence>
<sequence length="455" mass="48563">MPGYDDVAPEIDVVGVPESPIVAEGGGQLRQALHLTIPTTTSHFPDPSSYIHSTEEMDRIYSAATTDFQRPLSSLSGPLREGSMASETLQGIAASNSRKSNNSLPWTAHPGSADPSGLGPPRPIPVRRRSKSDAGPQTSQSRRENDAFSQPESDLLAPSLHRRGRSEVSSITSGMLDGSCYLQVPPQNHHYSPFSDASRGRGQTRASSTTTSGGPSRSTSSRMPSRDPSPYPPHGTFLRGIPPLGTGSQTSFGDRSSLYRSTSSSSLGSSFHGSPLPDSPHTNPGSPSVPGSPYLPGSPYHGGDYGFPPPSPSPSLNSRYSPSPMLPFCGDEFPISDHVEGSSQGPSYSSGLGRTHPDDSLCSQDESAVPLHGLPLPPCARSQALIDAAERRRKKEHICSCDFCGQGFTRKEGLYNHLNTEKKHPCKKCGKLFGRQSDCSRHMKNNSCGKIFTPP</sequence>
<organism evidence="8 9">
    <name type="scientific">Jaapia argillacea MUCL 33604</name>
    <dbReference type="NCBI Taxonomy" id="933084"/>
    <lineage>
        <taxon>Eukaryota</taxon>
        <taxon>Fungi</taxon>
        <taxon>Dikarya</taxon>
        <taxon>Basidiomycota</taxon>
        <taxon>Agaricomycotina</taxon>
        <taxon>Agaricomycetes</taxon>
        <taxon>Agaricomycetidae</taxon>
        <taxon>Jaapiales</taxon>
        <taxon>Jaapiaceae</taxon>
        <taxon>Jaapia</taxon>
    </lineage>
</organism>
<keyword evidence="4" id="KW-0862">Zinc</keyword>
<dbReference type="GO" id="GO:0005634">
    <property type="term" value="C:nucleus"/>
    <property type="evidence" value="ECO:0007669"/>
    <property type="project" value="TreeGrafter"/>
</dbReference>
<feature type="compositionally biased region" description="Polar residues" evidence="6">
    <location>
        <begin position="92"/>
        <end position="105"/>
    </location>
</feature>
<dbReference type="PANTHER" id="PTHR24409">
    <property type="entry name" value="ZINC FINGER PROTEIN 142"/>
    <property type="match status" value="1"/>
</dbReference>
<dbReference type="GO" id="GO:0008270">
    <property type="term" value="F:zinc ion binding"/>
    <property type="evidence" value="ECO:0007669"/>
    <property type="project" value="UniProtKB-KW"/>
</dbReference>
<feature type="region of interest" description="Disordered" evidence="6">
    <location>
        <begin position="92"/>
        <end position="170"/>
    </location>
</feature>
<evidence type="ECO:0000313" key="9">
    <source>
        <dbReference type="Proteomes" id="UP000027265"/>
    </source>
</evidence>
<reference evidence="9" key="1">
    <citation type="journal article" date="2014" name="Proc. Natl. Acad. Sci. U.S.A.">
        <title>Extensive sampling of basidiomycete genomes demonstrates inadequacy of the white-rot/brown-rot paradigm for wood decay fungi.</title>
        <authorList>
            <person name="Riley R."/>
            <person name="Salamov A.A."/>
            <person name="Brown D.W."/>
            <person name="Nagy L.G."/>
            <person name="Floudas D."/>
            <person name="Held B.W."/>
            <person name="Levasseur A."/>
            <person name="Lombard V."/>
            <person name="Morin E."/>
            <person name="Otillar R."/>
            <person name="Lindquist E.A."/>
            <person name="Sun H."/>
            <person name="LaButti K.M."/>
            <person name="Schmutz J."/>
            <person name="Jabbour D."/>
            <person name="Luo H."/>
            <person name="Baker S.E."/>
            <person name="Pisabarro A.G."/>
            <person name="Walton J.D."/>
            <person name="Blanchette R.A."/>
            <person name="Henrissat B."/>
            <person name="Martin F."/>
            <person name="Cullen D."/>
            <person name="Hibbett D.S."/>
            <person name="Grigoriev I.V."/>
        </authorList>
    </citation>
    <scope>NUCLEOTIDE SEQUENCE [LARGE SCALE GENOMIC DNA]</scope>
    <source>
        <strain evidence="9">MUCL 33604</strain>
    </source>
</reference>
<dbReference type="InterPro" id="IPR036236">
    <property type="entry name" value="Znf_C2H2_sf"/>
</dbReference>
<keyword evidence="2" id="KW-0677">Repeat</keyword>
<dbReference type="PANTHER" id="PTHR24409:SF295">
    <property type="entry name" value="AZ2-RELATED"/>
    <property type="match status" value="1"/>
</dbReference>
<evidence type="ECO:0000256" key="3">
    <source>
        <dbReference type="ARBA" id="ARBA00022771"/>
    </source>
</evidence>
<evidence type="ECO:0000256" key="1">
    <source>
        <dbReference type="ARBA" id="ARBA00022723"/>
    </source>
</evidence>
<accession>A0A067PHH8</accession>
<name>A0A067PHH8_9AGAM</name>
<dbReference type="AlphaFoldDB" id="A0A067PHH8"/>